<evidence type="ECO:0000313" key="1">
    <source>
        <dbReference type="EMBL" id="CBH97450.1"/>
    </source>
</evidence>
<keyword evidence="1" id="KW-0560">Oxidoreductase</keyword>
<dbReference type="Pfam" id="PF13561">
    <property type="entry name" value="adh_short_C2"/>
    <property type="match status" value="1"/>
</dbReference>
<dbReference type="EC" id="1.1.1.36" evidence="1"/>
<accession>E6PR95</accession>
<gene>
    <name evidence="1" type="ORF">CARN2_2922</name>
</gene>
<dbReference type="Gene3D" id="3.40.50.720">
    <property type="entry name" value="NAD(P)-binding Rossmann-like Domain"/>
    <property type="match status" value="1"/>
</dbReference>
<dbReference type="InterPro" id="IPR036291">
    <property type="entry name" value="NAD(P)-bd_dom_sf"/>
</dbReference>
<dbReference type="AlphaFoldDB" id="E6PR95"/>
<organism evidence="1">
    <name type="scientific">mine drainage metagenome</name>
    <dbReference type="NCBI Taxonomy" id="410659"/>
    <lineage>
        <taxon>unclassified sequences</taxon>
        <taxon>metagenomes</taxon>
        <taxon>ecological metagenomes</taxon>
    </lineage>
</organism>
<comment type="caution">
    <text evidence="1">The sequence shown here is derived from an EMBL/GenBank/DDBJ whole genome shotgun (WGS) entry which is preliminary data.</text>
</comment>
<reference evidence="1" key="1">
    <citation type="submission" date="2009-10" db="EMBL/GenBank/DDBJ databases">
        <title>Diversity of trophic interactions inside an arsenic-rich microbial ecosystem.</title>
        <authorList>
            <person name="Bertin P.N."/>
            <person name="Heinrich-Salmeron A."/>
            <person name="Pelletier E."/>
            <person name="Goulhen-Chollet F."/>
            <person name="Arsene-Ploetze F."/>
            <person name="Gallien S."/>
            <person name="Calteau A."/>
            <person name="Vallenet D."/>
            <person name="Casiot C."/>
            <person name="Chane-Woon-Ming B."/>
            <person name="Giloteaux L."/>
            <person name="Barakat M."/>
            <person name="Bonnefoy V."/>
            <person name="Bruneel O."/>
            <person name="Chandler M."/>
            <person name="Cleiss J."/>
            <person name="Duran R."/>
            <person name="Elbaz-Poulichet F."/>
            <person name="Fonknechten N."/>
            <person name="Lauga B."/>
            <person name="Mornico D."/>
            <person name="Ortet P."/>
            <person name="Schaeffer C."/>
            <person name="Siguier P."/>
            <person name="Alexander Thil Smith A."/>
            <person name="Van Dorsselaer A."/>
            <person name="Weissenbach J."/>
            <person name="Medigue C."/>
            <person name="Le Paslier D."/>
        </authorList>
    </citation>
    <scope>NUCLEOTIDE SEQUENCE</scope>
</reference>
<sequence length="39" mass="4091">MGRLAQPAEIAHAVAFLIDEQSGFITGSTLSINGGQYLI</sequence>
<protein>
    <submittedName>
        <fullName evidence="1">Acetoacetyl-CoA reductase</fullName>
        <ecNumber evidence="1">1.1.1.36</ecNumber>
    </submittedName>
</protein>
<dbReference type="SUPFAM" id="SSF51735">
    <property type="entry name" value="NAD(P)-binding Rossmann-fold domains"/>
    <property type="match status" value="1"/>
</dbReference>
<name>E6PR95_9ZZZZ</name>
<proteinExistence type="predicted"/>
<dbReference type="EMBL" id="CABM01000043">
    <property type="protein sequence ID" value="CBH97450.1"/>
    <property type="molecule type" value="Genomic_DNA"/>
</dbReference>
<dbReference type="GO" id="GO:0018454">
    <property type="term" value="F:acetoacetyl-CoA reductase activity"/>
    <property type="evidence" value="ECO:0007669"/>
    <property type="project" value="UniProtKB-EC"/>
</dbReference>
<dbReference type="InterPro" id="IPR002347">
    <property type="entry name" value="SDR_fam"/>
</dbReference>